<evidence type="ECO:0000313" key="1">
    <source>
        <dbReference type="EMBL" id="GBP18384.1"/>
    </source>
</evidence>
<dbReference type="AlphaFoldDB" id="A0A4C1TWX7"/>
<name>A0A4C1TWX7_EUMVA</name>
<keyword evidence="2" id="KW-1185">Reference proteome</keyword>
<organism evidence="1 2">
    <name type="scientific">Eumeta variegata</name>
    <name type="common">Bagworm moth</name>
    <name type="synonym">Eumeta japonica</name>
    <dbReference type="NCBI Taxonomy" id="151549"/>
    <lineage>
        <taxon>Eukaryota</taxon>
        <taxon>Metazoa</taxon>
        <taxon>Ecdysozoa</taxon>
        <taxon>Arthropoda</taxon>
        <taxon>Hexapoda</taxon>
        <taxon>Insecta</taxon>
        <taxon>Pterygota</taxon>
        <taxon>Neoptera</taxon>
        <taxon>Endopterygota</taxon>
        <taxon>Lepidoptera</taxon>
        <taxon>Glossata</taxon>
        <taxon>Ditrysia</taxon>
        <taxon>Tineoidea</taxon>
        <taxon>Psychidae</taxon>
        <taxon>Oiketicinae</taxon>
        <taxon>Eumeta</taxon>
    </lineage>
</organism>
<protein>
    <submittedName>
        <fullName evidence="1">Uncharacterized protein</fullName>
    </submittedName>
</protein>
<dbReference type="EMBL" id="BGZK01000096">
    <property type="protein sequence ID" value="GBP18384.1"/>
    <property type="molecule type" value="Genomic_DNA"/>
</dbReference>
<sequence length="178" mass="20609">MTAGHLWTRVAQDRLQWKSLEEAYAKRQTEIRDILWEYHEKPKIRGHFPKIVLRELLDEEQLEERIQASGNVIANIQDITLREELLSEGRLPVEGFGEENANQALQMLNNRTLEVMMAGDEALGQVSGVDVTNLQDMDKSKDPTKLQADVHMEQMPNLDITSFRHYSVMEEKHLLESK</sequence>
<dbReference type="OrthoDB" id="10071381at2759"/>
<reference evidence="1 2" key="1">
    <citation type="journal article" date="2019" name="Commun. Biol.">
        <title>The bagworm genome reveals a unique fibroin gene that provides high tensile strength.</title>
        <authorList>
            <person name="Kono N."/>
            <person name="Nakamura H."/>
            <person name="Ohtoshi R."/>
            <person name="Tomita M."/>
            <person name="Numata K."/>
            <person name="Arakawa K."/>
        </authorList>
    </citation>
    <scope>NUCLEOTIDE SEQUENCE [LARGE SCALE GENOMIC DNA]</scope>
</reference>
<evidence type="ECO:0000313" key="2">
    <source>
        <dbReference type="Proteomes" id="UP000299102"/>
    </source>
</evidence>
<gene>
    <name evidence="1" type="ORF">EVAR_14777_1</name>
</gene>
<dbReference type="Proteomes" id="UP000299102">
    <property type="component" value="Unassembled WGS sequence"/>
</dbReference>
<accession>A0A4C1TWX7</accession>
<comment type="caution">
    <text evidence="1">The sequence shown here is derived from an EMBL/GenBank/DDBJ whole genome shotgun (WGS) entry which is preliminary data.</text>
</comment>
<proteinExistence type="predicted"/>